<accession>A0A8D9M590</accession>
<evidence type="ECO:0000256" key="1">
    <source>
        <dbReference type="SAM" id="MobiDB-lite"/>
    </source>
</evidence>
<evidence type="ECO:0000313" key="3">
    <source>
        <dbReference type="Proteomes" id="UP000694005"/>
    </source>
</evidence>
<gene>
    <name evidence="2" type="ORF">BRAPAZ1V2_A08P25340.2</name>
</gene>
<feature type="non-terminal residue" evidence="2">
    <location>
        <position position="1"/>
    </location>
</feature>
<dbReference type="EMBL" id="LS974624">
    <property type="protein sequence ID" value="CAG7898868.1"/>
    <property type="molecule type" value="Genomic_DNA"/>
</dbReference>
<sequence>LEQRLQSGGFGLDLHESSRRRTQPGMCSSGSRLLRDHGGGSSGSSFRRSCSLSLNININITWLRSNCKGLIQTIIMDQRL</sequence>
<organism evidence="2 3">
    <name type="scientific">Brassica campestris</name>
    <name type="common">Field mustard</name>
    <dbReference type="NCBI Taxonomy" id="3711"/>
    <lineage>
        <taxon>Eukaryota</taxon>
        <taxon>Viridiplantae</taxon>
        <taxon>Streptophyta</taxon>
        <taxon>Embryophyta</taxon>
        <taxon>Tracheophyta</taxon>
        <taxon>Spermatophyta</taxon>
        <taxon>Magnoliopsida</taxon>
        <taxon>eudicotyledons</taxon>
        <taxon>Gunneridae</taxon>
        <taxon>Pentapetalae</taxon>
        <taxon>rosids</taxon>
        <taxon>malvids</taxon>
        <taxon>Brassicales</taxon>
        <taxon>Brassicaceae</taxon>
        <taxon>Brassiceae</taxon>
        <taxon>Brassica</taxon>
    </lineage>
</organism>
<reference evidence="2 3" key="1">
    <citation type="submission" date="2021-07" db="EMBL/GenBank/DDBJ databases">
        <authorList>
            <consortium name="Genoscope - CEA"/>
            <person name="William W."/>
        </authorList>
    </citation>
    <scope>NUCLEOTIDE SEQUENCE [LARGE SCALE GENOMIC DNA]</scope>
</reference>
<name>A0A8D9M590_BRACM</name>
<dbReference type="Proteomes" id="UP000694005">
    <property type="component" value="Chromosome A08"/>
</dbReference>
<feature type="non-terminal residue" evidence="2">
    <location>
        <position position="80"/>
    </location>
</feature>
<proteinExistence type="predicted"/>
<dbReference type="AlphaFoldDB" id="A0A8D9M590"/>
<evidence type="ECO:0000313" key="2">
    <source>
        <dbReference type="EMBL" id="CAG7898868.1"/>
    </source>
</evidence>
<feature type="region of interest" description="Disordered" evidence="1">
    <location>
        <begin position="1"/>
        <end position="46"/>
    </location>
</feature>
<protein>
    <submittedName>
        <fullName evidence="2">Uncharacterized protein</fullName>
    </submittedName>
</protein>